<dbReference type="GO" id="GO:0043565">
    <property type="term" value="F:sequence-specific DNA binding"/>
    <property type="evidence" value="ECO:0007669"/>
    <property type="project" value="InterPro"/>
</dbReference>
<dbReference type="SMART" id="SM00342">
    <property type="entry name" value="HTH_ARAC"/>
    <property type="match status" value="1"/>
</dbReference>
<dbReference type="InterPro" id="IPR020449">
    <property type="entry name" value="Tscrpt_reg_AraC-type_HTH"/>
</dbReference>
<dbReference type="Proteomes" id="UP000037146">
    <property type="component" value="Unassembled WGS sequence"/>
</dbReference>
<dbReference type="InterPro" id="IPR014710">
    <property type="entry name" value="RmlC-like_jellyroll"/>
</dbReference>
<dbReference type="Pfam" id="PF12833">
    <property type="entry name" value="HTH_18"/>
    <property type="match status" value="1"/>
</dbReference>
<dbReference type="PROSITE" id="PS00041">
    <property type="entry name" value="HTH_ARAC_FAMILY_1"/>
    <property type="match status" value="1"/>
</dbReference>
<dbReference type="PATRIC" id="fig|1679170.3.peg.2365"/>
<keyword evidence="2" id="KW-0238">DNA-binding</keyword>
<evidence type="ECO:0000313" key="6">
    <source>
        <dbReference type="Proteomes" id="UP000037146"/>
    </source>
</evidence>
<dbReference type="PROSITE" id="PS01124">
    <property type="entry name" value="HTH_ARAC_FAMILY_2"/>
    <property type="match status" value="1"/>
</dbReference>
<dbReference type="EMBL" id="LFZW01000001">
    <property type="protein sequence ID" value="KMY49914.1"/>
    <property type="molecule type" value="Genomic_DNA"/>
</dbReference>
<dbReference type="PANTHER" id="PTHR43280">
    <property type="entry name" value="ARAC-FAMILY TRANSCRIPTIONAL REGULATOR"/>
    <property type="match status" value="1"/>
</dbReference>
<keyword evidence="3" id="KW-0804">Transcription</keyword>
<dbReference type="SUPFAM" id="SSF51215">
    <property type="entry name" value="Regulatory protein AraC"/>
    <property type="match status" value="1"/>
</dbReference>
<dbReference type="AlphaFoldDB" id="A0A0K9GT93"/>
<evidence type="ECO:0000256" key="2">
    <source>
        <dbReference type="ARBA" id="ARBA00023125"/>
    </source>
</evidence>
<dbReference type="Gene3D" id="2.60.120.10">
    <property type="entry name" value="Jelly Rolls"/>
    <property type="match status" value="1"/>
</dbReference>
<accession>A0A0K9GT93</accession>
<name>A0A0K9GT93_9BACI</name>
<dbReference type="OrthoDB" id="2713997at2"/>
<dbReference type="STRING" id="1679170.AC625_10580"/>
<proteinExistence type="predicted"/>
<keyword evidence="6" id="KW-1185">Reference proteome</keyword>
<reference evidence="6" key="1">
    <citation type="submission" date="2015-07" db="EMBL/GenBank/DDBJ databases">
        <title>Genome sequencing project for genomic taxonomy and phylogenomics of Bacillus-like bacteria.</title>
        <authorList>
            <person name="Liu B."/>
            <person name="Wang J."/>
            <person name="Zhu Y."/>
            <person name="Liu G."/>
            <person name="Chen Q."/>
            <person name="Chen Z."/>
            <person name="Lan J."/>
            <person name="Che J."/>
            <person name="Ge C."/>
            <person name="Shi H."/>
            <person name="Pan Z."/>
            <person name="Liu X."/>
        </authorList>
    </citation>
    <scope>NUCLEOTIDE SEQUENCE [LARGE SCALE GENOMIC DNA]</scope>
    <source>
        <strain evidence="6">FJAT-27997</strain>
    </source>
</reference>
<sequence length="294" mass="34222">MDEWIHAHYRMQGMLTPSFTFHSHHEYEIYFFHAGECKYLINNRIYELQPGDIILLDGLTLHKPNPRLVSTYTRSVIHFSPTWLQELLSVLGLPNLLDPFQKLNNFLLRTGYDESGEFVDGKIERIVSLLSYSDKLRQQTGQKSELVEAEVKIELVQLLLKIYKMSQKDLAQVTSKKTEKEHHAEAIASWIDAHYAEKISLDRMASELNLSKYYASHVFKEVTGFTVMEYVMGCRLNQVKYLLEMEPNQTLTEVSRASGFESVSHFSRFFKDKVGITPSHYRKNKQIQANYSQN</sequence>
<dbReference type="InterPro" id="IPR037923">
    <property type="entry name" value="HTH-like"/>
</dbReference>
<organism evidence="5 6">
    <name type="scientific">Peribacillus loiseleuriae</name>
    <dbReference type="NCBI Taxonomy" id="1679170"/>
    <lineage>
        <taxon>Bacteria</taxon>
        <taxon>Bacillati</taxon>
        <taxon>Bacillota</taxon>
        <taxon>Bacilli</taxon>
        <taxon>Bacillales</taxon>
        <taxon>Bacillaceae</taxon>
        <taxon>Peribacillus</taxon>
    </lineage>
</organism>
<dbReference type="Gene3D" id="1.10.10.60">
    <property type="entry name" value="Homeodomain-like"/>
    <property type="match status" value="2"/>
</dbReference>
<evidence type="ECO:0000256" key="3">
    <source>
        <dbReference type="ARBA" id="ARBA00023163"/>
    </source>
</evidence>
<dbReference type="GO" id="GO:0003700">
    <property type="term" value="F:DNA-binding transcription factor activity"/>
    <property type="evidence" value="ECO:0007669"/>
    <property type="project" value="InterPro"/>
</dbReference>
<dbReference type="PANTHER" id="PTHR43280:SF28">
    <property type="entry name" value="HTH-TYPE TRANSCRIPTIONAL ACTIVATOR RHAS"/>
    <property type="match status" value="1"/>
</dbReference>
<dbReference type="SUPFAM" id="SSF46689">
    <property type="entry name" value="Homeodomain-like"/>
    <property type="match status" value="2"/>
</dbReference>
<evidence type="ECO:0000259" key="4">
    <source>
        <dbReference type="PROSITE" id="PS01124"/>
    </source>
</evidence>
<dbReference type="PRINTS" id="PR00032">
    <property type="entry name" value="HTHARAC"/>
</dbReference>
<dbReference type="Pfam" id="PF02311">
    <property type="entry name" value="AraC_binding"/>
    <property type="match status" value="1"/>
</dbReference>
<keyword evidence="1" id="KW-0805">Transcription regulation</keyword>
<protein>
    <recommendedName>
        <fullName evidence="4">HTH araC/xylS-type domain-containing protein</fullName>
    </recommendedName>
</protein>
<dbReference type="InterPro" id="IPR009057">
    <property type="entry name" value="Homeodomain-like_sf"/>
</dbReference>
<dbReference type="InterPro" id="IPR018060">
    <property type="entry name" value="HTH_AraC"/>
</dbReference>
<feature type="domain" description="HTH araC/xylS-type" evidence="4">
    <location>
        <begin position="185"/>
        <end position="284"/>
    </location>
</feature>
<dbReference type="RefSeq" id="WP_049681266.1">
    <property type="nucleotide sequence ID" value="NZ_LFZW01000001.1"/>
</dbReference>
<evidence type="ECO:0000256" key="1">
    <source>
        <dbReference type="ARBA" id="ARBA00023015"/>
    </source>
</evidence>
<comment type="caution">
    <text evidence="5">The sequence shown here is derived from an EMBL/GenBank/DDBJ whole genome shotgun (WGS) entry which is preliminary data.</text>
</comment>
<dbReference type="InterPro" id="IPR003313">
    <property type="entry name" value="AraC-bd"/>
</dbReference>
<evidence type="ECO:0000313" key="5">
    <source>
        <dbReference type="EMBL" id="KMY49914.1"/>
    </source>
</evidence>
<dbReference type="InterPro" id="IPR018062">
    <property type="entry name" value="HTH_AraC-typ_CS"/>
</dbReference>
<gene>
    <name evidence="5" type="ORF">AC625_10580</name>
</gene>